<comment type="caution">
    <text evidence="1">The sequence shown here is derived from an EMBL/GenBank/DDBJ whole genome shotgun (WGS) entry which is preliminary data.</text>
</comment>
<sequence length="85" mass="9490">MKLMIECPLAKEVTEVQSPQASGISSQLQSSILKAIQSQLQGKIGRILMNMISQAGLRSLLLQNYIIQLQDKLYQKAQYFCQGCT</sequence>
<organism evidence="1 2">
    <name type="scientific">Halteria grandinella</name>
    <dbReference type="NCBI Taxonomy" id="5974"/>
    <lineage>
        <taxon>Eukaryota</taxon>
        <taxon>Sar</taxon>
        <taxon>Alveolata</taxon>
        <taxon>Ciliophora</taxon>
        <taxon>Intramacronucleata</taxon>
        <taxon>Spirotrichea</taxon>
        <taxon>Stichotrichia</taxon>
        <taxon>Sporadotrichida</taxon>
        <taxon>Halteriidae</taxon>
        <taxon>Halteria</taxon>
    </lineage>
</organism>
<evidence type="ECO:0000313" key="1">
    <source>
        <dbReference type="EMBL" id="TNV82711.1"/>
    </source>
</evidence>
<dbReference type="Proteomes" id="UP000785679">
    <property type="component" value="Unassembled WGS sequence"/>
</dbReference>
<proteinExistence type="predicted"/>
<evidence type="ECO:0000313" key="2">
    <source>
        <dbReference type="Proteomes" id="UP000785679"/>
    </source>
</evidence>
<accession>A0A8J8NVR8</accession>
<dbReference type="AlphaFoldDB" id="A0A8J8NVR8"/>
<reference evidence="1" key="1">
    <citation type="submission" date="2019-06" db="EMBL/GenBank/DDBJ databases">
        <authorList>
            <person name="Zheng W."/>
        </authorList>
    </citation>
    <scope>NUCLEOTIDE SEQUENCE</scope>
    <source>
        <strain evidence="1">QDHG01</strain>
    </source>
</reference>
<name>A0A8J8NVR8_HALGN</name>
<keyword evidence="2" id="KW-1185">Reference proteome</keyword>
<dbReference type="EMBL" id="RRYP01004634">
    <property type="protein sequence ID" value="TNV82711.1"/>
    <property type="molecule type" value="Genomic_DNA"/>
</dbReference>
<gene>
    <name evidence="1" type="ORF">FGO68_gene14934</name>
</gene>
<protein>
    <submittedName>
        <fullName evidence="1">Uncharacterized protein</fullName>
    </submittedName>
</protein>